<dbReference type="AlphaFoldDB" id="A0A383WEW7"/>
<keyword evidence="2" id="KW-1185">Reference proteome</keyword>
<gene>
    <name evidence="1" type="ORF">BQ4739_LOCUS16510</name>
</gene>
<evidence type="ECO:0000313" key="2">
    <source>
        <dbReference type="Proteomes" id="UP000256970"/>
    </source>
</evidence>
<name>A0A383WEW7_TETOB</name>
<evidence type="ECO:0000313" key="1">
    <source>
        <dbReference type="EMBL" id="SZX76148.1"/>
    </source>
</evidence>
<reference evidence="1 2" key="1">
    <citation type="submission" date="2016-10" db="EMBL/GenBank/DDBJ databases">
        <authorList>
            <person name="Cai Z."/>
        </authorList>
    </citation>
    <scope>NUCLEOTIDE SEQUENCE [LARGE SCALE GENOMIC DNA]</scope>
</reference>
<protein>
    <submittedName>
        <fullName evidence="1">Uncharacterized protein</fullName>
    </submittedName>
</protein>
<organism evidence="1 2">
    <name type="scientific">Tetradesmus obliquus</name>
    <name type="common">Green alga</name>
    <name type="synonym">Acutodesmus obliquus</name>
    <dbReference type="NCBI Taxonomy" id="3088"/>
    <lineage>
        <taxon>Eukaryota</taxon>
        <taxon>Viridiplantae</taxon>
        <taxon>Chlorophyta</taxon>
        <taxon>core chlorophytes</taxon>
        <taxon>Chlorophyceae</taxon>
        <taxon>CS clade</taxon>
        <taxon>Sphaeropleales</taxon>
        <taxon>Scenedesmaceae</taxon>
        <taxon>Tetradesmus</taxon>
    </lineage>
</organism>
<proteinExistence type="predicted"/>
<dbReference type="EMBL" id="FNXT01001249">
    <property type="protein sequence ID" value="SZX76148.1"/>
    <property type="molecule type" value="Genomic_DNA"/>
</dbReference>
<sequence length="510" mass="55144">MTKSVAAGASLHLHESTIIQQLVQEFRAALCVGRKLMFRTGSADVEVNIRRTFQCLDASGSLFDMEVDLLWPGEARGIVRVTQAFWDAEGGKLRTQEAKLAHAAAKASNRAMPTRFTTNLLTLYFWQERLLNAVVEIDRQMLANKAAGKTSWHHPGSLCSGGRYANGSACLRAVQSARGMLACAWHIATGARQAELFCCRATDTCIDGVCQDSKRPIWALGLAGADVLAAFQQAQGTGFGTINWHAKGIYDYGSPDYMPLWPPCMSGICLGSIINLAFVVLSILQPTSPAQPILQQKRNKAIYNPSSTTEPRLTSNNVQGFFYPYGELKHLPAVDDPVAPAVAASAMAAIVNAAISNAAFLDDCWTGLRIAGTSPPPGDAAAVKYTNPSMYSKRYTLAGEAFIMKEQLEARLPPDFWKCYMVIAGRSAAGDSAATYIKGYQGAYGNRLPYVLEGCRSYAPVTFRPSMLSWSPAKANGDVRSSLSKAQRVSLQQAEELGQRYAANPAFAVG</sequence>
<dbReference type="Proteomes" id="UP000256970">
    <property type="component" value="Unassembled WGS sequence"/>
</dbReference>
<accession>A0A383WEW7</accession>